<accession>A0A7X0RTP7</accession>
<dbReference type="AlphaFoldDB" id="A0A7X0RTP7"/>
<evidence type="ECO:0000313" key="1">
    <source>
        <dbReference type="EMBL" id="MBB6673341.1"/>
    </source>
</evidence>
<name>A0A7X0RTP7_9BACL</name>
<proteinExistence type="predicted"/>
<reference evidence="1 2" key="1">
    <citation type="submission" date="2020-08" db="EMBL/GenBank/DDBJ databases">
        <title>Cohnella phylogeny.</title>
        <authorList>
            <person name="Dunlap C."/>
        </authorList>
    </citation>
    <scope>NUCLEOTIDE SEQUENCE [LARGE SCALE GENOMIC DNA]</scope>
    <source>
        <strain evidence="1 2">DSM 28246</strain>
    </source>
</reference>
<protein>
    <submittedName>
        <fullName evidence="1">Uncharacterized protein</fullName>
    </submittedName>
</protein>
<organism evidence="1 2">
    <name type="scientific">Cohnella nanjingensis</name>
    <dbReference type="NCBI Taxonomy" id="1387779"/>
    <lineage>
        <taxon>Bacteria</taxon>
        <taxon>Bacillati</taxon>
        <taxon>Bacillota</taxon>
        <taxon>Bacilli</taxon>
        <taxon>Bacillales</taxon>
        <taxon>Paenibacillaceae</taxon>
        <taxon>Cohnella</taxon>
    </lineage>
</organism>
<dbReference type="EMBL" id="JACJVP010000037">
    <property type="protein sequence ID" value="MBB6673341.1"/>
    <property type="molecule type" value="Genomic_DNA"/>
</dbReference>
<gene>
    <name evidence="1" type="ORF">H7C19_21930</name>
</gene>
<comment type="caution">
    <text evidence="1">The sequence shown here is derived from an EMBL/GenBank/DDBJ whole genome shotgun (WGS) entry which is preliminary data.</text>
</comment>
<dbReference type="RefSeq" id="WP_185671208.1">
    <property type="nucleotide sequence ID" value="NZ_JACJVP010000037.1"/>
</dbReference>
<evidence type="ECO:0000313" key="2">
    <source>
        <dbReference type="Proteomes" id="UP000547209"/>
    </source>
</evidence>
<dbReference type="Proteomes" id="UP000547209">
    <property type="component" value="Unassembled WGS sequence"/>
</dbReference>
<keyword evidence="2" id="KW-1185">Reference proteome</keyword>
<sequence>MEKGIVVHLLEKQPNGVIAKIDERLWTADMLAALHHVNYLTVGGNEYETLEGRLNVDAQSIELLLAAVRHGKSI</sequence>